<proteinExistence type="predicted"/>
<name>A0A8S3D0A1_9BILA</name>
<evidence type="ECO:0000313" key="3">
    <source>
        <dbReference type="Proteomes" id="UP000676336"/>
    </source>
</evidence>
<protein>
    <submittedName>
        <fullName evidence="1">Uncharacterized protein</fullName>
    </submittedName>
</protein>
<accession>A0A8S3D0A1</accession>
<comment type="caution">
    <text evidence="1">The sequence shown here is derived from an EMBL/GenBank/DDBJ whole genome shotgun (WGS) entry which is preliminary data.</text>
</comment>
<sequence>MPRVPIASEDERKFIVDGIQ</sequence>
<dbReference type="AlphaFoldDB" id="A0A8S3D0A1"/>
<dbReference type="EMBL" id="CAJOBI010362468">
    <property type="protein sequence ID" value="CAF5226826.1"/>
    <property type="molecule type" value="Genomic_DNA"/>
</dbReference>
<gene>
    <name evidence="1" type="ORF">SMN809_LOCUS55080</name>
    <name evidence="2" type="ORF">SMN809_LOCUS84974</name>
</gene>
<evidence type="ECO:0000313" key="2">
    <source>
        <dbReference type="EMBL" id="CAF5226826.1"/>
    </source>
</evidence>
<dbReference type="Proteomes" id="UP000676336">
    <property type="component" value="Unassembled WGS sequence"/>
</dbReference>
<reference evidence="1" key="1">
    <citation type="submission" date="2021-02" db="EMBL/GenBank/DDBJ databases">
        <authorList>
            <person name="Nowell W R."/>
        </authorList>
    </citation>
    <scope>NUCLEOTIDE SEQUENCE</scope>
</reference>
<dbReference type="EMBL" id="CAJOBI010193627">
    <property type="protein sequence ID" value="CAF4969395.1"/>
    <property type="molecule type" value="Genomic_DNA"/>
</dbReference>
<organism evidence="1 3">
    <name type="scientific">Rotaria magnacalcarata</name>
    <dbReference type="NCBI Taxonomy" id="392030"/>
    <lineage>
        <taxon>Eukaryota</taxon>
        <taxon>Metazoa</taxon>
        <taxon>Spiralia</taxon>
        <taxon>Gnathifera</taxon>
        <taxon>Rotifera</taxon>
        <taxon>Eurotatoria</taxon>
        <taxon>Bdelloidea</taxon>
        <taxon>Philodinida</taxon>
        <taxon>Philodinidae</taxon>
        <taxon>Rotaria</taxon>
    </lineage>
</organism>
<evidence type="ECO:0000313" key="1">
    <source>
        <dbReference type="EMBL" id="CAF4969395.1"/>
    </source>
</evidence>
<feature type="non-terminal residue" evidence="1">
    <location>
        <position position="20"/>
    </location>
</feature>